<protein>
    <submittedName>
        <fullName evidence="2">Bgt-50573</fullName>
    </submittedName>
</protein>
<keyword evidence="1" id="KW-0472">Membrane</keyword>
<evidence type="ECO:0000256" key="1">
    <source>
        <dbReference type="SAM" id="Phobius"/>
    </source>
</evidence>
<name>A0A9X9MHK6_BLUGR</name>
<reference evidence="2 3" key="1">
    <citation type="submission" date="2018-08" db="EMBL/GenBank/DDBJ databases">
        <authorList>
            <person name="Muller C M."/>
        </authorList>
    </citation>
    <scope>NUCLEOTIDE SEQUENCE [LARGE SCALE GENOMIC DNA]</scope>
</reference>
<dbReference type="AlphaFoldDB" id="A0A9X9MHK6"/>
<evidence type="ECO:0000313" key="2">
    <source>
        <dbReference type="EMBL" id="VDB86317.1"/>
    </source>
</evidence>
<feature type="transmembrane region" description="Helical" evidence="1">
    <location>
        <begin position="21"/>
        <end position="40"/>
    </location>
</feature>
<evidence type="ECO:0000313" key="3">
    <source>
        <dbReference type="Proteomes" id="UP000324639"/>
    </source>
</evidence>
<organism evidence="2 3">
    <name type="scientific">Blumeria graminis f. sp. tritici</name>
    <dbReference type="NCBI Taxonomy" id="62690"/>
    <lineage>
        <taxon>Eukaryota</taxon>
        <taxon>Fungi</taxon>
        <taxon>Dikarya</taxon>
        <taxon>Ascomycota</taxon>
        <taxon>Pezizomycotina</taxon>
        <taxon>Leotiomycetes</taxon>
        <taxon>Erysiphales</taxon>
        <taxon>Erysiphaceae</taxon>
        <taxon>Blumeria</taxon>
    </lineage>
</organism>
<accession>A0A9X9MHK6</accession>
<dbReference type="EMBL" id="LR026988">
    <property type="protein sequence ID" value="VDB86317.1"/>
    <property type="molecule type" value="Genomic_DNA"/>
</dbReference>
<keyword evidence="1" id="KW-1133">Transmembrane helix</keyword>
<gene>
    <name evidence="2" type="ORF">BGT96224V316_LOCUS3882</name>
</gene>
<sequence>MWLSECAFISRQSQHPREREWRVSYAVFAPAFSCFMWGRYSGLPGSLWENGPSGLLLHNPAPRSAVIVHLSINH</sequence>
<proteinExistence type="predicted"/>
<keyword evidence="1" id="KW-0812">Transmembrane</keyword>
<dbReference type="Proteomes" id="UP000324639">
    <property type="component" value="Chromosome Bgt_-05"/>
</dbReference>
<keyword evidence="3" id="KW-1185">Reference proteome</keyword>